<keyword evidence="5" id="KW-1133">Transmembrane helix</keyword>
<evidence type="ECO:0000256" key="5">
    <source>
        <dbReference type="SAM" id="Phobius"/>
    </source>
</evidence>
<dbReference type="InterPro" id="IPR039424">
    <property type="entry name" value="SBP_5"/>
</dbReference>
<keyword evidence="5" id="KW-0472">Membrane</keyword>
<dbReference type="EMBL" id="DSFE01000098">
    <property type="protein sequence ID" value="HEU98140.1"/>
    <property type="molecule type" value="Genomic_DNA"/>
</dbReference>
<dbReference type="Gene3D" id="3.10.105.10">
    <property type="entry name" value="Dipeptide-binding Protein, Domain 3"/>
    <property type="match status" value="1"/>
</dbReference>
<proteinExistence type="inferred from homology"/>
<feature type="transmembrane region" description="Helical" evidence="5">
    <location>
        <begin position="359"/>
        <end position="378"/>
    </location>
</feature>
<keyword evidence="5" id="KW-0812">Transmembrane</keyword>
<comment type="similarity">
    <text evidence="1">Belongs to the bacterial solute-binding protein 5 family.</text>
</comment>
<dbReference type="PANTHER" id="PTHR30290">
    <property type="entry name" value="PERIPLASMIC BINDING COMPONENT OF ABC TRANSPORTER"/>
    <property type="match status" value="1"/>
</dbReference>
<reference evidence="7" key="1">
    <citation type="journal article" date="2020" name="mSystems">
        <title>Genome- and Community-Level Interaction Insights into Carbon Utilization and Element Cycling Functions of Hydrothermarchaeota in Hydrothermal Sediment.</title>
        <authorList>
            <person name="Zhou Z."/>
            <person name="Liu Y."/>
            <person name="Xu W."/>
            <person name="Pan J."/>
            <person name="Luo Z.H."/>
            <person name="Li M."/>
        </authorList>
    </citation>
    <scope>NUCLEOTIDE SEQUENCE [LARGE SCALE GENOMIC DNA]</scope>
    <source>
        <strain evidence="7">SpSt-1259</strain>
    </source>
</reference>
<feature type="region of interest" description="Disordered" evidence="4">
    <location>
        <begin position="331"/>
        <end position="353"/>
    </location>
</feature>
<keyword evidence="3" id="KW-0732">Signal</keyword>
<evidence type="ECO:0000256" key="2">
    <source>
        <dbReference type="ARBA" id="ARBA00022448"/>
    </source>
</evidence>
<keyword evidence="2" id="KW-0813">Transport</keyword>
<organism evidence="7">
    <name type="scientific">Fervidicoccus fontis</name>
    <dbReference type="NCBI Taxonomy" id="683846"/>
    <lineage>
        <taxon>Archaea</taxon>
        <taxon>Thermoproteota</taxon>
        <taxon>Thermoprotei</taxon>
        <taxon>Fervidicoccales</taxon>
        <taxon>Fervidicoccaceae</taxon>
        <taxon>Fervidicoccus</taxon>
    </lineage>
</organism>
<evidence type="ECO:0000256" key="4">
    <source>
        <dbReference type="SAM" id="MobiDB-lite"/>
    </source>
</evidence>
<protein>
    <recommendedName>
        <fullName evidence="6">Solute-binding protein family 5 domain-containing protein</fullName>
    </recommendedName>
</protein>
<evidence type="ECO:0000259" key="6">
    <source>
        <dbReference type="Pfam" id="PF00496"/>
    </source>
</evidence>
<dbReference type="InterPro" id="IPR000914">
    <property type="entry name" value="SBP_5_dom"/>
</dbReference>
<evidence type="ECO:0000256" key="1">
    <source>
        <dbReference type="ARBA" id="ARBA00005695"/>
    </source>
</evidence>
<feature type="domain" description="Solute-binding protein family 5" evidence="6">
    <location>
        <begin position="2"/>
        <end position="236"/>
    </location>
</feature>
<dbReference type="GO" id="GO:1904680">
    <property type="term" value="F:peptide transmembrane transporter activity"/>
    <property type="evidence" value="ECO:0007669"/>
    <property type="project" value="TreeGrafter"/>
</dbReference>
<evidence type="ECO:0000313" key="7">
    <source>
        <dbReference type="EMBL" id="HEU98140.1"/>
    </source>
</evidence>
<dbReference type="PANTHER" id="PTHR30290:SF9">
    <property type="entry name" value="OLIGOPEPTIDE-BINDING PROTEIN APPA"/>
    <property type="match status" value="1"/>
</dbReference>
<dbReference type="AlphaFoldDB" id="A0A7C2Z002"/>
<gene>
    <name evidence="7" type="ORF">ENO36_04740</name>
</gene>
<dbReference type="Pfam" id="PF00496">
    <property type="entry name" value="SBP_bac_5"/>
    <property type="match status" value="1"/>
</dbReference>
<dbReference type="Gene3D" id="3.40.190.10">
    <property type="entry name" value="Periplasmic binding protein-like II"/>
    <property type="match status" value="1"/>
</dbReference>
<evidence type="ECO:0000256" key="3">
    <source>
        <dbReference type="ARBA" id="ARBA00022729"/>
    </source>
</evidence>
<comment type="caution">
    <text evidence="7">The sequence shown here is derived from an EMBL/GenBank/DDBJ whole genome shotgun (WGS) entry which is preliminary data.</text>
</comment>
<feature type="non-terminal residue" evidence="7">
    <location>
        <position position="1"/>
    </location>
</feature>
<name>A0A7C2Z002_9CREN</name>
<dbReference type="SUPFAM" id="SSF53850">
    <property type="entry name" value="Periplasmic binding protein-like II"/>
    <property type="match status" value="1"/>
</dbReference>
<sequence>SSWVKGSYIELVRNDNYWDDSKPYLSKIIIKFISDPSTIVAGLKKGEINYVFIGVPYEAINDLKTVPRLNVTLYFRPPYTQALQFNLNDTILSNPLVRQAIAYAINRTDIAQKATLGNAPVVDYVIDPDLVPPPSGLIHYERNLTLANMLLDKAGYPVSSNGTRFTLEVLTYPQADMQTIAQVLKDELKDVGINVVIKSVDFSTMLTLEAKGQYQIATTLYWLSSLWTYQLFHSAWIGKGPFTNNMFYNNSQVDKLLDSWLKESDPAKQTEYLQKVEMEINKDLPEIVLYRVPWVNVFSTNFAGSDIPIRGQWYFASTMLDVYYLPIQTTSSTTTPQQSTTTPANTTSGSSVGTPSGSIIWVIAGILIIALITLAITVRRKK</sequence>
<accession>A0A7C2Z002</accession>
<dbReference type="GO" id="GO:0015833">
    <property type="term" value="P:peptide transport"/>
    <property type="evidence" value="ECO:0007669"/>
    <property type="project" value="TreeGrafter"/>
</dbReference>
<dbReference type="Proteomes" id="UP000885664">
    <property type="component" value="Unassembled WGS sequence"/>
</dbReference>